<evidence type="ECO:0000256" key="4">
    <source>
        <dbReference type="ARBA" id="ARBA00022827"/>
    </source>
</evidence>
<dbReference type="InterPro" id="IPR025878">
    <property type="entry name" value="Acyl-CoA_dh-like_C_dom"/>
</dbReference>
<dbReference type="Gene3D" id="2.40.110.10">
    <property type="entry name" value="Butyryl-CoA Dehydrogenase, subunit A, domain 2"/>
    <property type="match status" value="1"/>
</dbReference>
<proteinExistence type="inferred from homology"/>
<comment type="similarity">
    <text evidence="2">Belongs to the acyl-CoA dehydrogenase family.</text>
</comment>
<dbReference type="Proteomes" id="UP000076852">
    <property type="component" value="Chromosome 2"/>
</dbReference>
<dbReference type="Pfam" id="PF02771">
    <property type="entry name" value="Acyl-CoA_dh_N"/>
    <property type="match status" value="1"/>
</dbReference>
<keyword evidence="4" id="KW-0274">FAD</keyword>
<dbReference type="GO" id="GO:0050660">
    <property type="term" value="F:flavin adenine dinucleotide binding"/>
    <property type="evidence" value="ECO:0007669"/>
    <property type="project" value="InterPro"/>
</dbReference>
<evidence type="ECO:0000256" key="6">
    <source>
        <dbReference type="ARBA" id="ARBA00051388"/>
    </source>
</evidence>
<comment type="cofactor">
    <cofactor evidence="1">
        <name>FAD</name>
        <dbReference type="ChEBI" id="CHEBI:57692"/>
    </cofactor>
</comment>
<sequence>MGKYNPPIRDMHFVLHELLNVEARFAQMPPYQDLDAATIDQVLIEAGKFCSEILQPLNLSGDREGCTRESAGEVRTPSGFKEAYRQYMEGGWPALTCSADFGGQALPQAVGNAVTEMMCAANQAWSAYPILSHGAYNCLHEHASDELKRSYLPKLVSGEWAGTMCLTEAHCGSDLGLLRTRAEPSEDGSYRITGTKIFISGGEHDLTDNILHLVLARMPDAPPGSKGISLFLVPKFLLDDPGKPTVRNSVQCGAIEEKMGIHGNSTCVMNFDGARGWLVGEKNKGLNAMFVMMNASRLAVTVQTVGLSDFVYQQSAAYAKERLQMRSGSGPKFPQYSADPIIVHPDVRRMLLTQRAYTEGGRALTAWIAVLADEEASHGDRARRADAAARVALLTPVAKAFLTDNAFESTNLGMQVFGGHGYIVESGIEQYVRDARISQLYEGTNGIQALDLVNRKVVKDGATALNRLFDEIEGFALACSADVDMAQFSRSLLVALAQARSVTGIILDGASENPDSVGAAAVHYARVIGHLLLGYLWAQMARIALAQTGSSDRFYSTKLATARFYFTRLLPEISYQIEIIGTGPECLMEVDDESF</sequence>
<dbReference type="Pfam" id="PF02770">
    <property type="entry name" value="Acyl-CoA_dh_M"/>
    <property type="match status" value="1"/>
</dbReference>
<evidence type="ECO:0000256" key="9">
    <source>
        <dbReference type="ARBA" id="ARBA00069043"/>
    </source>
</evidence>
<dbReference type="InterPro" id="IPR037069">
    <property type="entry name" value="AcylCoA_DH/ox_N_sf"/>
</dbReference>
<keyword evidence="5" id="KW-0560">Oxidoreductase</keyword>
<evidence type="ECO:0000256" key="2">
    <source>
        <dbReference type="ARBA" id="ARBA00009347"/>
    </source>
</evidence>
<evidence type="ECO:0000256" key="7">
    <source>
        <dbReference type="ARBA" id="ARBA00058683"/>
    </source>
</evidence>
<dbReference type="KEGG" id="buz:AYM40_27570"/>
<dbReference type="AlphaFoldDB" id="A0A167WDW7"/>
<name>A0A167WDW7_9BURK</name>
<accession>A0A167WDW7</accession>
<dbReference type="Pfam" id="PF00441">
    <property type="entry name" value="Acyl-CoA_dh_1"/>
    <property type="match status" value="1"/>
</dbReference>
<organism evidence="14 15">
    <name type="scientific">Paraburkholderia phytofirmans OLGA172</name>
    <dbReference type="NCBI Taxonomy" id="1417228"/>
    <lineage>
        <taxon>Bacteria</taxon>
        <taxon>Pseudomonadati</taxon>
        <taxon>Pseudomonadota</taxon>
        <taxon>Betaproteobacteria</taxon>
        <taxon>Burkholderiales</taxon>
        <taxon>Burkholderiaceae</taxon>
        <taxon>Paraburkholderia</taxon>
    </lineage>
</organism>
<dbReference type="RefSeq" id="WP_063499296.1">
    <property type="nucleotide sequence ID" value="NZ_CP014579.1"/>
</dbReference>
<dbReference type="Gene3D" id="1.10.540.10">
    <property type="entry name" value="Acyl-CoA dehydrogenase/oxidase, N-terminal domain"/>
    <property type="match status" value="1"/>
</dbReference>
<reference evidence="14 15" key="1">
    <citation type="journal article" date="2016" name="Gene">
        <title>PacBio SMRT assembly of a complex multi-replicon genome reveals chlorocatechol degradative operon in a region of genome plasticity.</title>
        <authorList>
            <person name="Ricker N."/>
            <person name="Shen S.Y."/>
            <person name="Goordial J."/>
            <person name="Jin S."/>
            <person name="Fulthorpe R.R."/>
        </authorList>
    </citation>
    <scope>NUCLEOTIDE SEQUENCE [LARGE SCALE GENOMIC DNA]</scope>
    <source>
        <strain evidence="14 15">OLGA172</strain>
    </source>
</reference>
<keyword evidence="3" id="KW-0285">Flavoprotein</keyword>
<evidence type="ECO:0000259" key="10">
    <source>
        <dbReference type="Pfam" id="PF00441"/>
    </source>
</evidence>
<protein>
    <recommendedName>
        <fullName evidence="9">3-methylmercaptopropionyl-CoA dehydrogenase</fullName>
        <ecNumber evidence="8">1.3.99.41</ecNumber>
    </recommendedName>
</protein>
<evidence type="ECO:0000259" key="12">
    <source>
        <dbReference type="Pfam" id="PF02771"/>
    </source>
</evidence>
<dbReference type="PANTHER" id="PTHR42803:SF1">
    <property type="entry name" value="BROAD-SPECIFICITY LINEAR ACYL-COA DEHYDROGENASE FADE5"/>
    <property type="match status" value="1"/>
</dbReference>
<dbReference type="InterPro" id="IPR006091">
    <property type="entry name" value="Acyl-CoA_Oxase/DH_mid-dom"/>
</dbReference>
<feature type="domain" description="Acetyl-CoA dehydrogenase-like C-terminal" evidence="13">
    <location>
        <begin position="469"/>
        <end position="591"/>
    </location>
</feature>
<dbReference type="FunFam" id="2.40.110.10:FF:000031">
    <property type="entry name" value="Acyl-CoA dehydrogenase, putative"/>
    <property type="match status" value="1"/>
</dbReference>
<dbReference type="GO" id="GO:0016627">
    <property type="term" value="F:oxidoreductase activity, acting on the CH-CH group of donors"/>
    <property type="evidence" value="ECO:0007669"/>
    <property type="project" value="InterPro"/>
</dbReference>
<dbReference type="SUPFAM" id="SSF47203">
    <property type="entry name" value="Acyl-CoA dehydrogenase C-terminal domain-like"/>
    <property type="match status" value="1"/>
</dbReference>
<dbReference type="InterPro" id="IPR046373">
    <property type="entry name" value="Acyl-CoA_Oxase/DH_mid-dom_sf"/>
</dbReference>
<evidence type="ECO:0000256" key="8">
    <source>
        <dbReference type="ARBA" id="ARBA00066694"/>
    </source>
</evidence>
<comment type="catalytic activity">
    <reaction evidence="6">
        <text>3-(methylsulfanyl)propanoyl-CoA + oxidized [electron-transfer flavoprotein] + H(+) = 3-(methylsulfanyl)acryloyl-CoA + reduced [electron-transfer flavoprotein]</text>
        <dbReference type="Rhea" id="RHEA:52612"/>
        <dbReference type="Rhea" id="RHEA-COMP:10685"/>
        <dbReference type="Rhea" id="RHEA-COMP:10686"/>
        <dbReference type="ChEBI" id="CHEBI:15378"/>
        <dbReference type="ChEBI" id="CHEBI:57692"/>
        <dbReference type="ChEBI" id="CHEBI:58307"/>
        <dbReference type="ChEBI" id="CHEBI:82815"/>
        <dbReference type="ChEBI" id="CHEBI:84994"/>
        <dbReference type="EC" id="1.3.99.41"/>
    </reaction>
    <physiologicalReaction direction="left-to-right" evidence="6">
        <dbReference type="Rhea" id="RHEA:52613"/>
    </physiologicalReaction>
</comment>
<evidence type="ECO:0000256" key="5">
    <source>
        <dbReference type="ARBA" id="ARBA00023002"/>
    </source>
</evidence>
<evidence type="ECO:0000259" key="13">
    <source>
        <dbReference type="Pfam" id="PF12806"/>
    </source>
</evidence>
<dbReference type="EMBL" id="CP014579">
    <property type="protein sequence ID" value="ANB76043.1"/>
    <property type="molecule type" value="Genomic_DNA"/>
</dbReference>
<dbReference type="InterPro" id="IPR009100">
    <property type="entry name" value="AcylCoA_DH/oxidase_NM_dom_sf"/>
</dbReference>
<dbReference type="SUPFAM" id="SSF56645">
    <property type="entry name" value="Acyl-CoA dehydrogenase NM domain-like"/>
    <property type="match status" value="1"/>
</dbReference>
<evidence type="ECO:0000313" key="14">
    <source>
        <dbReference type="EMBL" id="ANB76043.1"/>
    </source>
</evidence>
<comment type="function">
    <text evidence="7">Involved in the assimilation of dimethylsulphoniopropionate (DMSP), an important compound in the fixation of carbon in marine phytoplankton, by mediating the conversion of 3-(methylthio)propanoyl-CoA (MMPA-CoA) to 3-(methylthio)acryloyl-CoA (MTA-CoA).</text>
</comment>
<evidence type="ECO:0000313" key="15">
    <source>
        <dbReference type="Proteomes" id="UP000076852"/>
    </source>
</evidence>
<dbReference type="InterPro" id="IPR013786">
    <property type="entry name" value="AcylCoA_DH/ox_N"/>
</dbReference>
<evidence type="ECO:0000256" key="3">
    <source>
        <dbReference type="ARBA" id="ARBA00022630"/>
    </source>
</evidence>
<dbReference type="Gene3D" id="1.20.140.10">
    <property type="entry name" value="Butyryl-CoA Dehydrogenase, subunit A, domain 3"/>
    <property type="match status" value="1"/>
</dbReference>
<feature type="domain" description="Acyl-CoA oxidase/dehydrogenase middle" evidence="11">
    <location>
        <begin position="164"/>
        <end position="272"/>
    </location>
</feature>
<dbReference type="STRING" id="1804984.AYM40_27570"/>
<dbReference type="InterPro" id="IPR009075">
    <property type="entry name" value="AcylCo_DH/oxidase_C"/>
</dbReference>
<keyword evidence="15" id="KW-1185">Reference proteome</keyword>
<gene>
    <name evidence="14" type="ORF">AYM40_27570</name>
</gene>
<dbReference type="EC" id="1.3.99.41" evidence="8"/>
<dbReference type="InterPro" id="IPR052166">
    <property type="entry name" value="Diverse_Acyl-CoA_DH"/>
</dbReference>
<dbReference type="PANTHER" id="PTHR42803">
    <property type="entry name" value="ACYL-COA DEHYDROGENASE"/>
    <property type="match status" value="1"/>
</dbReference>
<evidence type="ECO:0000259" key="11">
    <source>
        <dbReference type="Pfam" id="PF02770"/>
    </source>
</evidence>
<evidence type="ECO:0000256" key="1">
    <source>
        <dbReference type="ARBA" id="ARBA00001974"/>
    </source>
</evidence>
<feature type="domain" description="Acyl-CoA dehydrogenase/oxidase N-terminal" evidence="12">
    <location>
        <begin position="81"/>
        <end position="159"/>
    </location>
</feature>
<dbReference type="InterPro" id="IPR036250">
    <property type="entry name" value="AcylCo_DH-like_C"/>
</dbReference>
<dbReference type="Pfam" id="PF12806">
    <property type="entry name" value="Acyl-CoA_dh_C"/>
    <property type="match status" value="1"/>
</dbReference>
<feature type="domain" description="Acyl-CoA dehydrogenase/oxidase C-terminal" evidence="10">
    <location>
        <begin position="283"/>
        <end position="453"/>
    </location>
</feature>
<dbReference type="OrthoDB" id="9764895at2"/>